<proteinExistence type="predicted"/>
<dbReference type="EMBL" id="GBRH01256317">
    <property type="protein sequence ID" value="JAD41578.1"/>
    <property type="molecule type" value="Transcribed_RNA"/>
</dbReference>
<feature type="transmembrane region" description="Helical" evidence="1">
    <location>
        <begin position="37"/>
        <end position="60"/>
    </location>
</feature>
<dbReference type="PROSITE" id="PS51257">
    <property type="entry name" value="PROKAR_LIPOPROTEIN"/>
    <property type="match status" value="1"/>
</dbReference>
<evidence type="ECO:0000256" key="1">
    <source>
        <dbReference type="SAM" id="Phobius"/>
    </source>
</evidence>
<protein>
    <submittedName>
        <fullName evidence="2">Uncharacterized protein</fullName>
    </submittedName>
</protein>
<accession>A0A0A8ZV57</accession>
<feature type="transmembrane region" description="Helical" evidence="1">
    <location>
        <begin position="6"/>
        <end position="30"/>
    </location>
</feature>
<dbReference type="AlphaFoldDB" id="A0A0A8ZV57"/>
<keyword evidence="1" id="KW-0812">Transmembrane</keyword>
<sequence>MLDCSRVLAGFDSVLFEIIYPHLVLGACAYHISRRSLAILFLVTARFCMSLANSVISVPFCSVG</sequence>
<keyword evidence="1" id="KW-1133">Transmembrane helix</keyword>
<keyword evidence="1" id="KW-0472">Membrane</keyword>
<reference evidence="2" key="1">
    <citation type="submission" date="2014-09" db="EMBL/GenBank/DDBJ databases">
        <authorList>
            <person name="Magalhaes I.L.F."/>
            <person name="Oliveira U."/>
            <person name="Santos F.R."/>
            <person name="Vidigal T.H.D.A."/>
            <person name="Brescovit A.D."/>
            <person name="Santos A.J."/>
        </authorList>
    </citation>
    <scope>NUCLEOTIDE SEQUENCE</scope>
    <source>
        <tissue evidence="2">Shoot tissue taken approximately 20 cm above the soil surface</tissue>
    </source>
</reference>
<name>A0A0A8ZV57_ARUDO</name>
<evidence type="ECO:0000313" key="2">
    <source>
        <dbReference type="EMBL" id="JAD41578.1"/>
    </source>
</evidence>
<organism evidence="2">
    <name type="scientific">Arundo donax</name>
    <name type="common">Giant reed</name>
    <name type="synonym">Donax arundinaceus</name>
    <dbReference type="NCBI Taxonomy" id="35708"/>
    <lineage>
        <taxon>Eukaryota</taxon>
        <taxon>Viridiplantae</taxon>
        <taxon>Streptophyta</taxon>
        <taxon>Embryophyta</taxon>
        <taxon>Tracheophyta</taxon>
        <taxon>Spermatophyta</taxon>
        <taxon>Magnoliopsida</taxon>
        <taxon>Liliopsida</taxon>
        <taxon>Poales</taxon>
        <taxon>Poaceae</taxon>
        <taxon>PACMAD clade</taxon>
        <taxon>Arundinoideae</taxon>
        <taxon>Arundineae</taxon>
        <taxon>Arundo</taxon>
    </lineage>
</organism>
<reference evidence="2" key="2">
    <citation type="journal article" date="2015" name="Data Brief">
        <title>Shoot transcriptome of the giant reed, Arundo donax.</title>
        <authorList>
            <person name="Barrero R.A."/>
            <person name="Guerrero F.D."/>
            <person name="Moolhuijzen P."/>
            <person name="Goolsby J.A."/>
            <person name="Tidwell J."/>
            <person name="Bellgard S.E."/>
            <person name="Bellgard M.I."/>
        </authorList>
    </citation>
    <scope>NUCLEOTIDE SEQUENCE</scope>
    <source>
        <tissue evidence="2">Shoot tissue taken approximately 20 cm above the soil surface</tissue>
    </source>
</reference>